<sequence>MNSKAGRVVQGRQADPPGWCGPQRSEDTGQAGLSLEQNGRVAMRREKAAPNADRPELANDME</sequence>
<accession>A0ABX5M8H2</accession>
<organism evidence="3 4">
    <name type="scientific">Nitrosomonas eutropha</name>
    <dbReference type="NCBI Taxonomy" id="916"/>
    <lineage>
        <taxon>Bacteria</taxon>
        <taxon>Pseudomonadati</taxon>
        <taxon>Pseudomonadota</taxon>
        <taxon>Betaproteobacteria</taxon>
        <taxon>Nitrosomonadales</taxon>
        <taxon>Nitrosomonadaceae</taxon>
        <taxon>Nitrosomonas</taxon>
    </lineage>
</organism>
<reference evidence="3 4" key="1">
    <citation type="submission" date="2018-04" db="EMBL/GenBank/DDBJ databases">
        <title>Active sludge and wastewater microbial communities from Klosterneuburg, Austria.</title>
        <authorList>
            <person name="Wagner M."/>
        </authorList>
    </citation>
    <scope>NUCLEOTIDE SEQUENCE [LARGE SCALE GENOMIC DNA]</scope>
    <source>
        <strain evidence="3 4">Nm 57</strain>
    </source>
</reference>
<comment type="caution">
    <text evidence="3">The sequence shown here is derived from an EMBL/GenBank/DDBJ whole genome shotgun (WGS) entry which is preliminary data.</text>
</comment>
<dbReference type="Proteomes" id="UP000247780">
    <property type="component" value="Unassembled WGS sequence"/>
</dbReference>
<feature type="compositionally biased region" description="Basic and acidic residues" evidence="1">
    <location>
        <begin position="43"/>
        <end position="62"/>
    </location>
</feature>
<proteinExistence type="predicted"/>
<dbReference type="EMBL" id="QICQ01000025">
    <property type="protein sequence ID" value="PXV79083.1"/>
    <property type="molecule type" value="Genomic_DNA"/>
</dbReference>
<gene>
    <name evidence="2" type="ORF">C8R14_12518</name>
    <name evidence="3" type="ORF">C8R14_12556</name>
</gene>
<dbReference type="EMBL" id="QICQ01000025">
    <property type="protein sequence ID" value="PXV79121.1"/>
    <property type="molecule type" value="Genomic_DNA"/>
</dbReference>
<evidence type="ECO:0000256" key="1">
    <source>
        <dbReference type="SAM" id="MobiDB-lite"/>
    </source>
</evidence>
<evidence type="ECO:0000313" key="3">
    <source>
        <dbReference type="EMBL" id="PXV79121.1"/>
    </source>
</evidence>
<protein>
    <submittedName>
        <fullName evidence="3">Uncharacterized protein</fullName>
    </submittedName>
</protein>
<keyword evidence="4" id="KW-1185">Reference proteome</keyword>
<name>A0ABX5M8H2_9PROT</name>
<evidence type="ECO:0000313" key="4">
    <source>
        <dbReference type="Proteomes" id="UP000247780"/>
    </source>
</evidence>
<evidence type="ECO:0000313" key="2">
    <source>
        <dbReference type="EMBL" id="PXV79083.1"/>
    </source>
</evidence>
<feature type="region of interest" description="Disordered" evidence="1">
    <location>
        <begin position="1"/>
        <end position="62"/>
    </location>
</feature>
<dbReference type="RefSeq" id="WP_041353918.1">
    <property type="nucleotide sequence ID" value="NZ_QICQ01000025.1"/>
</dbReference>